<protein>
    <submittedName>
        <fullName evidence="1">Uncharacterized protein</fullName>
    </submittedName>
</protein>
<comment type="caution">
    <text evidence="1">The sequence shown here is derived from an EMBL/GenBank/DDBJ whole genome shotgun (WGS) entry which is preliminary data.</text>
</comment>
<dbReference type="Proteomes" id="UP000186817">
    <property type="component" value="Unassembled WGS sequence"/>
</dbReference>
<gene>
    <name evidence="1" type="ORF">AK812_SmicGene20706</name>
</gene>
<sequence>MIQQQGHPFYTAATLLDTLFEEAIGSIPCAGYPKQLDDSARDCVVNLRLEDLIPEPCAADTDGLATTPFQLMLPSAHSAHDQLHFGTTPLGFCYDDITTLFRTALSTSVLTGWLTLNRPLTLPMTIIGQARIELADISASALAVPEGNGELSGGFWNITPFLPYADLTTPMLKQRITPERRLGRHRIRASDVLDPQLEGAARCAAAAGLTHFTLFADIASAFYCVEHILEPTAMQAGGASEWLQALTSRLQEDNFFLLRGDNCPVMTTRGSRPGSSWADLIFAVLLGRIIDRRNALREASCQVTRPLALPWDGCRCLTPCDSAAPLLEVKEVMWADDIAIPRIVDPMEAATGVGQETRFLTEALLLGSLVIPRLVFGAGAWGPLLQGEFRLFAGAVWSFYRAVLGIPRDGDQHVDSSTCFAILQLPSPAAVLRHERLTYLGQLLRSGPDTLWAILRADKEHIRLLQEDLHWLHARSWSTTGLPSPSDEWDIWRNFITTSPGKFKGVTKRARSLDVLRHVVVAALNGLYRVHHLQTRLQGPPSVVEPCHIRLDISTALLEQLNELDPGRAHKTQYPHGGLQDVQHSLCFVMDKLTQLGLKRLVLSLQCASTGLSNSLSRFFAGTSSSPLDPPVSGFRRLDSSSVLLVCPPLDADTSPFLL</sequence>
<dbReference type="OrthoDB" id="10270643at2759"/>
<proteinExistence type="predicted"/>
<reference evidence="1 2" key="1">
    <citation type="submission" date="2016-02" db="EMBL/GenBank/DDBJ databases">
        <title>Genome analysis of coral dinoflagellate symbionts highlights evolutionary adaptations to a symbiotic lifestyle.</title>
        <authorList>
            <person name="Aranda M."/>
            <person name="Li Y."/>
            <person name="Liew Y.J."/>
            <person name="Baumgarten S."/>
            <person name="Simakov O."/>
            <person name="Wilson M."/>
            <person name="Piel J."/>
            <person name="Ashoor H."/>
            <person name="Bougouffa S."/>
            <person name="Bajic V.B."/>
            <person name="Ryu T."/>
            <person name="Ravasi T."/>
            <person name="Bayer T."/>
            <person name="Micklem G."/>
            <person name="Kim H."/>
            <person name="Bhak J."/>
            <person name="Lajeunesse T.C."/>
            <person name="Voolstra C.R."/>
        </authorList>
    </citation>
    <scope>NUCLEOTIDE SEQUENCE [LARGE SCALE GENOMIC DNA]</scope>
    <source>
        <strain evidence="1 2">CCMP2467</strain>
    </source>
</reference>
<dbReference type="EMBL" id="LSRX01000449">
    <property type="protein sequence ID" value="OLP97003.1"/>
    <property type="molecule type" value="Genomic_DNA"/>
</dbReference>
<evidence type="ECO:0000313" key="2">
    <source>
        <dbReference type="Proteomes" id="UP000186817"/>
    </source>
</evidence>
<dbReference type="AlphaFoldDB" id="A0A1Q9DPA9"/>
<name>A0A1Q9DPA9_SYMMI</name>
<organism evidence="1 2">
    <name type="scientific">Symbiodinium microadriaticum</name>
    <name type="common">Dinoflagellate</name>
    <name type="synonym">Zooxanthella microadriatica</name>
    <dbReference type="NCBI Taxonomy" id="2951"/>
    <lineage>
        <taxon>Eukaryota</taxon>
        <taxon>Sar</taxon>
        <taxon>Alveolata</taxon>
        <taxon>Dinophyceae</taxon>
        <taxon>Suessiales</taxon>
        <taxon>Symbiodiniaceae</taxon>
        <taxon>Symbiodinium</taxon>
    </lineage>
</organism>
<keyword evidence="2" id="KW-1185">Reference proteome</keyword>
<evidence type="ECO:0000313" key="1">
    <source>
        <dbReference type="EMBL" id="OLP97003.1"/>
    </source>
</evidence>
<accession>A0A1Q9DPA9</accession>